<keyword evidence="5" id="KW-0186">Copper</keyword>
<name>A0A381XC16_9ZZZZ</name>
<evidence type="ECO:0000256" key="4">
    <source>
        <dbReference type="ARBA" id="ARBA00023002"/>
    </source>
</evidence>
<reference evidence="9" key="1">
    <citation type="submission" date="2018-05" db="EMBL/GenBank/DDBJ databases">
        <authorList>
            <person name="Lanie J.A."/>
            <person name="Ng W.-L."/>
            <person name="Kazmierczak K.M."/>
            <person name="Andrzejewski T.M."/>
            <person name="Davidsen T.M."/>
            <person name="Wayne K.J."/>
            <person name="Tettelin H."/>
            <person name="Glass J.I."/>
            <person name="Rusch D."/>
            <person name="Podicherti R."/>
            <person name="Tsui H.-C.T."/>
            <person name="Winkler M.E."/>
        </authorList>
    </citation>
    <scope>NUCLEOTIDE SEQUENCE</scope>
</reference>
<dbReference type="PROSITE" id="PS01164">
    <property type="entry name" value="COPPER_AMINE_OXID_1"/>
    <property type="match status" value="1"/>
</dbReference>
<feature type="domain" description="Copper amine oxidase catalytic" evidence="6">
    <location>
        <begin position="217"/>
        <end position="513"/>
    </location>
</feature>
<dbReference type="GO" id="GO:0005507">
    <property type="term" value="F:copper ion binding"/>
    <property type="evidence" value="ECO:0007669"/>
    <property type="project" value="InterPro"/>
</dbReference>
<evidence type="ECO:0000313" key="9">
    <source>
        <dbReference type="EMBL" id="SVA62112.1"/>
    </source>
</evidence>
<dbReference type="GO" id="GO:0048038">
    <property type="term" value="F:quinone binding"/>
    <property type="evidence" value="ECO:0007669"/>
    <property type="project" value="InterPro"/>
</dbReference>
<dbReference type="AlphaFoldDB" id="A0A381XC16"/>
<gene>
    <name evidence="9" type="ORF">METZ01_LOCUS114966</name>
</gene>
<protein>
    <recommendedName>
        <fullName evidence="10">Amine oxidase</fullName>
    </recommendedName>
</protein>
<evidence type="ECO:0008006" key="10">
    <source>
        <dbReference type="Google" id="ProtNLM"/>
    </source>
</evidence>
<keyword evidence="3" id="KW-0801">TPQ</keyword>
<dbReference type="Gene3D" id="2.70.98.20">
    <property type="entry name" value="Copper amine oxidase, catalytic domain"/>
    <property type="match status" value="1"/>
</dbReference>
<dbReference type="InterPro" id="IPR015802">
    <property type="entry name" value="Cu_amine_oxidase_N3"/>
</dbReference>
<comment type="similarity">
    <text evidence="1">Belongs to the copper/topaquinone oxidase family.</text>
</comment>
<evidence type="ECO:0000256" key="5">
    <source>
        <dbReference type="ARBA" id="ARBA00023008"/>
    </source>
</evidence>
<dbReference type="Pfam" id="PF02728">
    <property type="entry name" value="Cu_amine_oxidN3"/>
    <property type="match status" value="1"/>
</dbReference>
<dbReference type="Pfam" id="PF01179">
    <property type="entry name" value="Cu_amine_oxid"/>
    <property type="match status" value="1"/>
</dbReference>
<evidence type="ECO:0000259" key="8">
    <source>
        <dbReference type="Pfam" id="PF21994"/>
    </source>
</evidence>
<dbReference type="InterPro" id="IPR000269">
    <property type="entry name" value="Cu_amine_oxidase"/>
</dbReference>
<dbReference type="GO" id="GO:0009308">
    <property type="term" value="P:amine metabolic process"/>
    <property type="evidence" value="ECO:0007669"/>
    <property type="project" value="InterPro"/>
</dbReference>
<sequence>VVNTYPFDPLTPDEILAAVSILRVSKKVQKSMRFVAIQLHEPNKKSVLDYEIDGVCKRQIFFVILDRADGKTYEAVVSITEEKISSFKYIPGVQPSLIVDEFFDCEQIVKNEPQVRAALQKRGVTDFSLVMVEPGSAGYYGDPIELERRLCRSIILIRQDTADNFYAHPVEGLLILVDLNERKVVRVEDHGLIPIPEEQANYTTNSVKEFRQGLKPLNIVQPEGPSFTVDGWKVKWQKWQFRVGFTPREGLVLYTVGYEDNGRVRPIIYRASLAEMTVPYGHPDPGQRYKNAFDVGEYGIGMLTNSLELGCDCLGEIYYFDVVLADTQGQSYSLPHAVCMHEEDYGLLWKHKDWRTEQTEVRRSRRLVVSSIATLGNYDYGFYWYFYQDGSIEYEIKLTGIVSTGAVFPGEVTRYGTMLNNQLYATNHQHFFCMRLDMMVDGLNNSVIEVHNVSEPMGPDNPFGNAFYPHKTVLRNEQEAQQLIDPLSGRYWQIINPGSRNKVGQPVSYNLIPG</sequence>
<keyword evidence="2" id="KW-0479">Metal-binding</keyword>
<dbReference type="PANTHER" id="PTHR10638">
    <property type="entry name" value="COPPER AMINE OXIDASE"/>
    <property type="match status" value="1"/>
</dbReference>
<dbReference type="GO" id="GO:0008131">
    <property type="term" value="F:primary methylamine oxidase activity"/>
    <property type="evidence" value="ECO:0007669"/>
    <property type="project" value="InterPro"/>
</dbReference>
<dbReference type="Pfam" id="PF21994">
    <property type="entry name" value="AGAO-like_N2"/>
    <property type="match status" value="1"/>
</dbReference>
<dbReference type="InterPro" id="IPR015798">
    <property type="entry name" value="Cu_amine_oxidase_C"/>
</dbReference>
<evidence type="ECO:0000259" key="7">
    <source>
        <dbReference type="Pfam" id="PF02728"/>
    </source>
</evidence>
<dbReference type="SUPFAM" id="SSF54416">
    <property type="entry name" value="Amine oxidase N-terminal region"/>
    <property type="match status" value="2"/>
</dbReference>
<dbReference type="InterPro" id="IPR054157">
    <property type="entry name" value="AGAO-like_N2"/>
</dbReference>
<dbReference type="EMBL" id="UINC01014586">
    <property type="protein sequence ID" value="SVA62112.1"/>
    <property type="molecule type" value="Genomic_DNA"/>
</dbReference>
<evidence type="ECO:0000256" key="3">
    <source>
        <dbReference type="ARBA" id="ARBA00022772"/>
    </source>
</evidence>
<accession>A0A381XC16</accession>
<dbReference type="PANTHER" id="PTHR10638:SF41">
    <property type="entry name" value="AMINE OXIDASE"/>
    <property type="match status" value="1"/>
</dbReference>
<dbReference type="InterPro" id="IPR036460">
    <property type="entry name" value="Cu_amine_oxidase_C_sf"/>
</dbReference>
<dbReference type="NCBIfam" id="NF008559">
    <property type="entry name" value="PRK11504.1"/>
    <property type="match status" value="1"/>
</dbReference>
<dbReference type="InterPro" id="IPR016182">
    <property type="entry name" value="Cu_amine_oxidase_N-reg"/>
</dbReference>
<keyword evidence="4" id="KW-0560">Oxidoreductase</keyword>
<feature type="non-terminal residue" evidence="9">
    <location>
        <position position="514"/>
    </location>
</feature>
<dbReference type="Gene3D" id="3.10.450.40">
    <property type="match status" value="2"/>
</dbReference>
<feature type="domain" description="AGAO-like N2" evidence="8">
    <location>
        <begin position="11"/>
        <end position="86"/>
    </location>
</feature>
<evidence type="ECO:0000256" key="2">
    <source>
        <dbReference type="ARBA" id="ARBA00022723"/>
    </source>
</evidence>
<evidence type="ECO:0000256" key="1">
    <source>
        <dbReference type="ARBA" id="ARBA00007983"/>
    </source>
</evidence>
<dbReference type="SUPFAM" id="SSF49998">
    <property type="entry name" value="Amine oxidase catalytic domain"/>
    <property type="match status" value="1"/>
</dbReference>
<evidence type="ECO:0000259" key="6">
    <source>
        <dbReference type="Pfam" id="PF01179"/>
    </source>
</evidence>
<feature type="non-terminal residue" evidence="9">
    <location>
        <position position="1"/>
    </location>
</feature>
<organism evidence="9">
    <name type="scientific">marine metagenome</name>
    <dbReference type="NCBI Taxonomy" id="408172"/>
    <lineage>
        <taxon>unclassified sequences</taxon>
        <taxon>metagenomes</taxon>
        <taxon>ecological metagenomes</taxon>
    </lineage>
</organism>
<dbReference type="InterPro" id="IPR049948">
    <property type="entry name" value="Cu_Am_ox_TPQ-bd"/>
</dbReference>
<proteinExistence type="inferred from homology"/>
<feature type="domain" description="Copper amine oxidase N3-terminal" evidence="7">
    <location>
        <begin position="95"/>
        <end position="196"/>
    </location>
</feature>